<name>A0A8J6MCS7_9FIRM</name>
<accession>A0A8J6MCS7</accession>
<organism evidence="1 2">
    <name type="scientific">Lawsonibacter faecis</name>
    <dbReference type="NCBI Taxonomy" id="2763052"/>
    <lineage>
        <taxon>Bacteria</taxon>
        <taxon>Bacillati</taxon>
        <taxon>Bacillota</taxon>
        <taxon>Clostridia</taxon>
        <taxon>Eubacteriales</taxon>
        <taxon>Oscillospiraceae</taxon>
        <taxon>Lawsonibacter</taxon>
    </lineage>
</organism>
<protein>
    <submittedName>
        <fullName evidence="1">Uncharacterized protein</fullName>
    </submittedName>
</protein>
<evidence type="ECO:0000313" key="2">
    <source>
        <dbReference type="Proteomes" id="UP000607645"/>
    </source>
</evidence>
<reference evidence="1" key="1">
    <citation type="submission" date="2020-08" db="EMBL/GenBank/DDBJ databases">
        <title>Genome public.</title>
        <authorList>
            <person name="Liu C."/>
            <person name="Sun Q."/>
        </authorList>
    </citation>
    <scope>NUCLEOTIDE SEQUENCE</scope>
    <source>
        <strain evidence="1">NSJ-52</strain>
    </source>
</reference>
<comment type="caution">
    <text evidence="1">The sequence shown here is derived from an EMBL/GenBank/DDBJ whole genome shotgun (WGS) entry which is preliminary data.</text>
</comment>
<evidence type="ECO:0000313" key="1">
    <source>
        <dbReference type="EMBL" id="MBC5737135.1"/>
    </source>
</evidence>
<dbReference type="EMBL" id="JACOPQ010000006">
    <property type="protein sequence ID" value="MBC5737135.1"/>
    <property type="molecule type" value="Genomic_DNA"/>
</dbReference>
<gene>
    <name evidence="1" type="ORF">H8S62_08950</name>
</gene>
<dbReference type="Proteomes" id="UP000607645">
    <property type="component" value="Unassembled WGS sequence"/>
</dbReference>
<dbReference type="AlphaFoldDB" id="A0A8J6MCS7"/>
<dbReference type="RefSeq" id="WP_155147121.1">
    <property type="nucleotide sequence ID" value="NZ_JACOPQ010000006.1"/>
</dbReference>
<sequence length="46" mass="5357">MNQSRPDTTYETPRCTVTIERRYVGGQPIQELLRELLSAQIERPPL</sequence>
<proteinExistence type="predicted"/>
<keyword evidence="2" id="KW-1185">Reference proteome</keyword>